<keyword evidence="2" id="KW-0732">Signal</keyword>
<keyword evidence="1" id="KW-0472">Membrane</keyword>
<dbReference type="EMBL" id="CAJOBZ010000069">
    <property type="protein sequence ID" value="CAF4944486.1"/>
    <property type="molecule type" value="Genomic_DNA"/>
</dbReference>
<dbReference type="AlphaFoldDB" id="A0A821XES6"/>
<reference evidence="3" key="1">
    <citation type="submission" date="2021-02" db="EMBL/GenBank/DDBJ databases">
        <authorList>
            <person name="Steward A R."/>
        </authorList>
    </citation>
    <scope>NUCLEOTIDE SEQUENCE</scope>
</reference>
<evidence type="ECO:0000313" key="3">
    <source>
        <dbReference type="EMBL" id="CAF4944486.1"/>
    </source>
</evidence>
<gene>
    <name evidence="3" type="ORF">PMACD_LOCUS15037</name>
</gene>
<organism evidence="3 4">
    <name type="scientific">Pieris macdunnoughi</name>
    <dbReference type="NCBI Taxonomy" id="345717"/>
    <lineage>
        <taxon>Eukaryota</taxon>
        <taxon>Metazoa</taxon>
        <taxon>Ecdysozoa</taxon>
        <taxon>Arthropoda</taxon>
        <taxon>Hexapoda</taxon>
        <taxon>Insecta</taxon>
        <taxon>Pterygota</taxon>
        <taxon>Neoptera</taxon>
        <taxon>Endopterygota</taxon>
        <taxon>Lepidoptera</taxon>
        <taxon>Glossata</taxon>
        <taxon>Ditrysia</taxon>
        <taxon>Papilionoidea</taxon>
        <taxon>Pieridae</taxon>
        <taxon>Pierinae</taxon>
        <taxon>Pieris</taxon>
    </lineage>
</organism>
<keyword evidence="1" id="KW-0812">Transmembrane</keyword>
<name>A0A821XES6_9NEOP</name>
<feature type="transmembrane region" description="Helical" evidence="1">
    <location>
        <begin position="113"/>
        <end position="133"/>
    </location>
</feature>
<sequence length="193" mass="22400">MALLLFTILSLCPFLFMAAPQAPEINDQFDTKKPETVTHINKSKLSYISEEIDITEKDKKVTFEKRDVPKYKITFYRILTAPLARLITEPKVVMVLKNIGTCIVNGVMEIISYYFPAPFMPLIATAAGMLIPFEPVVTLRRRMPVTSYRRAFKTAVSSFLNTFDEYKVDEDDPYMTRRFNRRFLNHLSEEKKP</sequence>
<feature type="signal peptide" evidence="2">
    <location>
        <begin position="1"/>
        <end position="18"/>
    </location>
</feature>
<evidence type="ECO:0000256" key="2">
    <source>
        <dbReference type="SAM" id="SignalP"/>
    </source>
</evidence>
<keyword evidence="4" id="KW-1185">Reference proteome</keyword>
<evidence type="ECO:0000313" key="4">
    <source>
        <dbReference type="Proteomes" id="UP000663880"/>
    </source>
</evidence>
<comment type="caution">
    <text evidence="3">The sequence shown here is derived from an EMBL/GenBank/DDBJ whole genome shotgun (WGS) entry which is preliminary data.</text>
</comment>
<keyword evidence="1" id="KW-1133">Transmembrane helix</keyword>
<dbReference type="Proteomes" id="UP000663880">
    <property type="component" value="Unassembled WGS sequence"/>
</dbReference>
<dbReference type="OrthoDB" id="7388196at2759"/>
<proteinExistence type="predicted"/>
<accession>A0A821XES6</accession>
<protein>
    <submittedName>
        <fullName evidence="3">Uncharacterized protein</fullName>
    </submittedName>
</protein>
<feature type="chain" id="PRO_5032314226" evidence="2">
    <location>
        <begin position="19"/>
        <end position="193"/>
    </location>
</feature>
<evidence type="ECO:0000256" key="1">
    <source>
        <dbReference type="SAM" id="Phobius"/>
    </source>
</evidence>